<dbReference type="AlphaFoldDB" id="A0A8H4CAL7"/>
<protein>
    <submittedName>
        <fullName evidence="2">Uncharacterized protein</fullName>
    </submittedName>
</protein>
<keyword evidence="3" id="KW-1185">Reference proteome</keyword>
<reference evidence="2" key="1">
    <citation type="journal article" date="2020" name="Phytopathology">
        <title>Genome sequence and comparative analysis of Colletotrichum gloeosporioides isolated from Liriodendron leaves.</title>
        <authorList>
            <person name="Fu F.F."/>
            <person name="Hao Z."/>
            <person name="Wang P."/>
            <person name="Lu Y."/>
            <person name="Xue L.J."/>
            <person name="Wei G."/>
            <person name="Tian Y."/>
            <person name="Baishi H."/>
            <person name="Xu H."/>
            <person name="Shi J."/>
            <person name="Cheng T."/>
            <person name="Wang G."/>
            <person name="Yi Y."/>
            <person name="Chen J."/>
        </authorList>
    </citation>
    <scope>NUCLEOTIDE SEQUENCE</scope>
    <source>
        <strain evidence="2">Lc1</strain>
    </source>
</reference>
<dbReference type="EMBL" id="WVTB01000077">
    <property type="protein sequence ID" value="KAF3800302.1"/>
    <property type="molecule type" value="Genomic_DNA"/>
</dbReference>
<feature type="compositionally biased region" description="Polar residues" evidence="1">
    <location>
        <begin position="37"/>
        <end position="48"/>
    </location>
</feature>
<evidence type="ECO:0000313" key="2">
    <source>
        <dbReference type="EMBL" id="KAF3800302.1"/>
    </source>
</evidence>
<dbReference type="GeneID" id="69014893"/>
<organism evidence="2 3">
    <name type="scientific">Colletotrichum gloeosporioides</name>
    <name type="common">Anthracnose fungus</name>
    <name type="synonym">Glomerella cingulata</name>
    <dbReference type="NCBI Taxonomy" id="474922"/>
    <lineage>
        <taxon>Eukaryota</taxon>
        <taxon>Fungi</taxon>
        <taxon>Dikarya</taxon>
        <taxon>Ascomycota</taxon>
        <taxon>Pezizomycotina</taxon>
        <taxon>Sordariomycetes</taxon>
        <taxon>Hypocreomycetidae</taxon>
        <taxon>Glomerellales</taxon>
        <taxon>Glomerellaceae</taxon>
        <taxon>Colletotrichum</taxon>
        <taxon>Colletotrichum gloeosporioides species complex</taxon>
    </lineage>
</organism>
<evidence type="ECO:0000313" key="3">
    <source>
        <dbReference type="Proteomes" id="UP000613401"/>
    </source>
</evidence>
<comment type="caution">
    <text evidence="2">The sequence shown here is derived from an EMBL/GenBank/DDBJ whole genome shotgun (WGS) entry which is preliminary data.</text>
</comment>
<gene>
    <name evidence="2" type="ORF">GCG54_00007750</name>
</gene>
<dbReference type="Proteomes" id="UP000613401">
    <property type="component" value="Unassembled WGS sequence"/>
</dbReference>
<evidence type="ECO:0000256" key="1">
    <source>
        <dbReference type="SAM" id="MobiDB-lite"/>
    </source>
</evidence>
<reference evidence="2" key="2">
    <citation type="submission" date="2020-03" db="EMBL/GenBank/DDBJ databases">
        <authorList>
            <person name="Fu F.-F."/>
            <person name="Chen J."/>
        </authorList>
    </citation>
    <scope>NUCLEOTIDE SEQUENCE</scope>
    <source>
        <strain evidence="2">Lc1</strain>
    </source>
</reference>
<sequence length="61" mass="6821">MSPSDIQAVLMEKPVTGIHPVEDVLMSFSDTSRRSNSRSPLSWDSLSFINEPKKQPQSSLM</sequence>
<accession>A0A8H4CAL7</accession>
<dbReference type="RefSeq" id="XP_045259462.1">
    <property type="nucleotide sequence ID" value="XM_045407727.1"/>
</dbReference>
<proteinExistence type="predicted"/>
<feature type="region of interest" description="Disordered" evidence="1">
    <location>
        <begin position="29"/>
        <end position="61"/>
    </location>
</feature>
<name>A0A8H4CAL7_COLGL</name>